<dbReference type="EMBL" id="SJPF01000002">
    <property type="protein sequence ID" value="TWT34143.1"/>
    <property type="molecule type" value="Genomic_DNA"/>
</dbReference>
<proteinExistence type="predicted"/>
<feature type="transmembrane region" description="Helical" evidence="1">
    <location>
        <begin position="49"/>
        <end position="69"/>
    </location>
</feature>
<evidence type="ECO:0000313" key="3">
    <source>
        <dbReference type="Proteomes" id="UP000318878"/>
    </source>
</evidence>
<evidence type="ECO:0008006" key="4">
    <source>
        <dbReference type="Google" id="ProtNLM"/>
    </source>
</evidence>
<sequence>MPLVLTGMIVIWLVEFLDGFVGPTSFVGEQLIRIGILNGQPDELKDSTLAYILGWVIVLAVVFGIGVLVEMGLKNTLSAVVDSIVSRVPLIGKLYGTARQLVSMLDKGDNEELRGMQAVFVMFGKENGAGILALMPTADRFDINGVDHHGVYLPTSPIPMTGGIVFVPCEAVHPVDMSVDGLMSIYLSMGVTSPQFLKTSGKGFKTGKVETEASDGETPT</sequence>
<accession>A0A5C5V869</accession>
<dbReference type="InterPro" id="IPR007462">
    <property type="entry name" value="COV1-like"/>
</dbReference>
<reference evidence="2 3" key="1">
    <citation type="submission" date="2019-02" db="EMBL/GenBank/DDBJ databases">
        <title>Deep-cultivation of Planctomycetes and their phenomic and genomic characterization uncovers novel biology.</title>
        <authorList>
            <person name="Wiegand S."/>
            <person name="Jogler M."/>
            <person name="Boedeker C."/>
            <person name="Pinto D."/>
            <person name="Vollmers J."/>
            <person name="Rivas-Marin E."/>
            <person name="Kohn T."/>
            <person name="Peeters S.H."/>
            <person name="Heuer A."/>
            <person name="Rast P."/>
            <person name="Oberbeckmann S."/>
            <person name="Bunk B."/>
            <person name="Jeske O."/>
            <person name="Meyerdierks A."/>
            <person name="Storesund J.E."/>
            <person name="Kallscheuer N."/>
            <person name="Luecker S."/>
            <person name="Lage O.M."/>
            <person name="Pohl T."/>
            <person name="Merkel B.J."/>
            <person name="Hornburger P."/>
            <person name="Mueller R.-W."/>
            <person name="Bruemmer F."/>
            <person name="Labrenz M."/>
            <person name="Spormann A.M."/>
            <person name="Op Den Camp H."/>
            <person name="Overmann J."/>
            <person name="Amann R."/>
            <person name="Jetten M.S.M."/>
            <person name="Mascher T."/>
            <person name="Medema M.H."/>
            <person name="Devos D.P."/>
            <person name="Kaster A.-K."/>
            <person name="Ovreas L."/>
            <person name="Rohde M."/>
            <person name="Galperin M.Y."/>
            <person name="Jogler C."/>
        </authorList>
    </citation>
    <scope>NUCLEOTIDE SEQUENCE [LARGE SCALE GENOMIC DNA]</scope>
    <source>
        <strain evidence="2 3">Enr8</strain>
    </source>
</reference>
<dbReference type="Proteomes" id="UP000318878">
    <property type="component" value="Unassembled WGS sequence"/>
</dbReference>
<gene>
    <name evidence="2" type="ORF">Enr8_15360</name>
</gene>
<evidence type="ECO:0000256" key="1">
    <source>
        <dbReference type="SAM" id="Phobius"/>
    </source>
</evidence>
<dbReference type="PANTHER" id="PTHR31876:SF26">
    <property type="entry name" value="PROTEIN LIKE COV 2"/>
    <property type="match status" value="1"/>
</dbReference>
<name>A0A5C5V869_9BACT</name>
<keyword evidence="3" id="KW-1185">Reference proteome</keyword>
<evidence type="ECO:0000313" key="2">
    <source>
        <dbReference type="EMBL" id="TWT34143.1"/>
    </source>
</evidence>
<dbReference type="Pfam" id="PF04367">
    <property type="entry name" value="DUF502"/>
    <property type="match status" value="1"/>
</dbReference>
<keyword evidence="1" id="KW-1133">Transmembrane helix</keyword>
<keyword evidence="1" id="KW-0812">Transmembrane</keyword>
<protein>
    <recommendedName>
        <fullName evidence="4">DUF502 domain-containing protein</fullName>
    </recommendedName>
</protein>
<organism evidence="2 3">
    <name type="scientific">Blastopirellula retiformator</name>
    <dbReference type="NCBI Taxonomy" id="2527970"/>
    <lineage>
        <taxon>Bacteria</taxon>
        <taxon>Pseudomonadati</taxon>
        <taxon>Planctomycetota</taxon>
        <taxon>Planctomycetia</taxon>
        <taxon>Pirellulales</taxon>
        <taxon>Pirellulaceae</taxon>
        <taxon>Blastopirellula</taxon>
    </lineage>
</organism>
<keyword evidence="1" id="KW-0472">Membrane</keyword>
<dbReference type="AlphaFoldDB" id="A0A5C5V869"/>
<comment type="caution">
    <text evidence="2">The sequence shown here is derived from an EMBL/GenBank/DDBJ whole genome shotgun (WGS) entry which is preliminary data.</text>
</comment>
<dbReference type="PANTHER" id="PTHR31876">
    <property type="entry name" value="COV-LIKE PROTEIN 1"/>
    <property type="match status" value="1"/>
</dbReference>